<keyword evidence="6" id="KW-1185">Reference proteome</keyword>
<dbReference type="GO" id="GO:0000166">
    <property type="term" value="F:nucleotide binding"/>
    <property type="evidence" value="ECO:0007669"/>
    <property type="project" value="InterPro"/>
</dbReference>
<dbReference type="RefSeq" id="WP_047754554.1">
    <property type="nucleotide sequence ID" value="NZ_CAJUHA010000015.1"/>
</dbReference>
<dbReference type="Proteomes" id="UP000035159">
    <property type="component" value="Chromosome"/>
</dbReference>
<dbReference type="InterPro" id="IPR000683">
    <property type="entry name" value="Gfo/Idh/MocA-like_OxRdtase_N"/>
</dbReference>
<proteinExistence type="inferred from homology"/>
<dbReference type="PANTHER" id="PTHR42840:SF3">
    <property type="entry name" value="BINDING ROSSMANN FOLD OXIDOREDUCTASE, PUTATIVE (AFU_ORTHOLOGUE AFUA_2G10240)-RELATED"/>
    <property type="match status" value="1"/>
</dbReference>
<dbReference type="OrthoDB" id="40945at2"/>
<evidence type="ECO:0000313" key="6">
    <source>
        <dbReference type="Proteomes" id="UP000035159"/>
    </source>
</evidence>
<dbReference type="EMBL" id="CP011232">
    <property type="protein sequence ID" value="AKI97420.1"/>
    <property type="molecule type" value="Genomic_DNA"/>
</dbReference>
<dbReference type="PATRIC" id="fig|1330330.3.peg.1189"/>
<evidence type="ECO:0000313" key="5">
    <source>
        <dbReference type="EMBL" id="AKI97420.1"/>
    </source>
</evidence>
<dbReference type="KEGG" id="kpf:IX53_05870"/>
<dbReference type="Pfam" id="PF22725">
    <property type="entry name" value="GFO_IDH_MocA_C3"/>
    <property type="match status" value="1"/>
</dbReference>
<reference evidence="5 6" key="1">
    <citation type="submission" date="2015-04" db="EMBL/GenBank/DDBJ databases">
        <title>Complete Genome Sequence of Kosmotoga pacifica SLHLJ1.</title>
        <authorList>
            <person name="Jiang L.J."/>
            <person name="Shao Z.Z."/>
            <person name="Jebbar M."/>
        </authorList>
    </citation>
    <scope>NUCLEOTIDE SEQUENCE [LARGE SCALE GENOMIC DNA]</scope>
    <source>
        <strain evidence="5 6">SLHLJ1</strain>
    </source>
</reference>
<name>A0A0G2Z739_9BACT</name>
<organism evidence="5 6">
    <name type="scientific">Kosmotoga pacifica</name>
    <dbReference type="NCBI Taxonomy" id="1330330"/>
    <lineage>
        <taxon>Bacteria</taxon>
        <taxon>Thermotogati</taxon>
        <taxon>Thermotogota</taxon>
        <taxon>Thermotogae</taxon>
        <taxon>Kosmotogales</taxon>
        <taxon>Kosmotogaceae</taxon>
        <taxon>Kosmotoga</taxon>
    </lineage>
</organism>
<dbReference type="SUPFAM" id="SSF55347">
    <property type="entry name" value="Glyceraldehyde-3-phosphate dehydrogenase-like, C-terminal domain"/>
    <property type="match status" value="1"/>
</dbReference>
<dbReference type="InterPro" id="IPR055170">
    <property type="entry name" value="GFO_IDH_MocA-like_dom"/>
</dbReference>
<dbReference type="GO" id="GO:0016491">
    <property type="term" value="F:oxidoreductase activity"/>
    <property type="evidence" value="ECO:0007669"/>
    <property type="project" value="UniProtKB-KW"/>
</dbReference>
<sequence length="339" mass="37932">MVGKKVRVGVIGAGRIGRIHTKNLVQKVEKAEVTVICDPRYEETKEWARSLGIERIVTDPMQVINDPEIDAIIICSPTNTHADLIIASARAKKDIFCEKPIDMDLEKTKKALEVVKEEGVKLQIGFNRRFDHNFRKIRSMVEEGKIGDVHVVNITSRDPAPPPIEYVKVSGGIFMDMTIHDFDMARYLVGDEVVEVYASGSVLIDPKIGKAGDFDTTATILKFRNGATCIIDNSRKAAYGYDQRVEVFGSKGCARAENDTETNVIFSNEECVASDKPLYFFLERYMQSFEDEMHDFVDALLYGRKIPVSGHDGLMAIVIARAATISARENRPVKIEEVL</sequence>
<evidence type="ECO:0000256" key="1">
    <source>
        <dbReference type="ARBA" id="ARBA00010928"/>
    </source>
</evidence>
<comment type="similarity">
    <text evidence="1">Belongs to the Gfo/Idh/MocA family.</text>
</comment>
<evidence type="ECO:0000259" key="3">
    <source>
        <dbReference type="Pfam" id="PF01408"/>
    </source>
</evidence>
<dbReference type="PANTHER" id="PTHR42840">
    <property type="entry name" value="NAD(P)-BINDING ROSSMANN-FOLD SUPERFAMILY PROTEIN-RELATED"/>
    <property type="match status" value="1"/>
</dbReference>
<dbReference type="InterPro" id="IPR036291">
    <property type="entry name" value="NAD(P)-bd_dom_sf"/>
</dbReference>
<dbReference type="SUPFAM" id="SSF51735">
    <property type="entry name" value="NAD(P)-binding Rossmann-fold domains"/>
    <property type="match status" value="1"/>
</dbReference>
<protein>
    <submittedName>
        <fullName evidence="5">Oxidoreductase</fullName>
    </submittedName>
</protein>
<dbReference type="Gene3D" id="3.30.360.10">
    <property type="entry name" value="Dihydrodipicolinate Reductase, domain 2"/>
    <property type="match status" value="1"/>
</dbReference>
<dbReference type="NCBIfam" id="TIGR04380">
    <property type="entry name" value="myo_inos_iolG"/>
    <property type="match status" value="1"/>
</dbReference>
<dbReference type="InterPro" id="IPR030827">
    <property type="entry name" value="Myo_inos_IolG"/>
</dbReference>
<dbReference type="Gene3D" id="3.40.50.720">
    <property type="entry name" value="NAD(P)-binding Rossmann-like Domain"/>
    <property type="match status" value="1"/>
</dbReference>
<dbReference type="STRING" id="1330330.IX53_05870"/>
<keyword evidence="2" id="KW-0560">Oxidoreductase</keyword>
<gene>
    <name evidence="5" type="ORF">IX53_05870</name>
</gene>
<feature type="domain" description="GFO/IDH/MocA-like oxidoreductase" evidence="4">
    <location>
        <begin position="134"/>
        <end position="254"/>
    </location>
</feature>
<dbReference type="Pfam" id="PF01408">
    <property type="entry name" value="GFO_IDH_MocA"/>
    <property type="match status" value="1"/>
</dbReference>
<evidence type="ECO:0000259" key="4">
    <source>
        <dbReference type="Pfam" id="PF22725"/>
    </source>
</evidence>
<dbReference type="AlphaFoldDB" id="A0A0G2Z739"/>
<feature type="domain" description="Gfo/Idh/MocA-like oxidoreductase N-terminal" evidence="3">
    <location>
        <begin position="6"/>
        <end position="126"/>
    </location>
</feature>
<accession>A0A0G2Z739</accession>
<evidence type="ECO:0000256" key="2">
    <source>
        <dbReference type="ARBA" id="ARBA00023002"/>
    </source>
</evidence>
<dbReference type="FunFam" id="3.30.360.10:FF:000023">
    <property type="entry name" value="Inositol 2-dehydrogenase"/>
    <property type="match status" value="1"/>
</dbReference>